<dbReference type="InterPro" id="IPR036389">
    <property type="entry name" value="RNase_III_sf"/>
</dbReference>
<evidence type="ECO:0000313" key="5">
    <source>
        <dbReference type="Proteomes" id="UP001054902"/>
    </source>
</evidence>
<reference evidence="4 5" key="1">
    <citation type="journal article" date="2021" name="Sci. Rep.">
        <title>The genome of the diatom Chaetoceros tenuissimus carries an ancient integrated fragment of an extant virus.</title>
        <authorList>
            <person name="Hongo Y."/>
            <person name="Kimura K."/>
            <person name="Takaki Y."/>
            <person name="Yoshida Y."/>
            <person name="Baba S."/>
            <person name="Kobayashi G."/>
            <person name="Nagasaki K."/>
            <person name="Hano T."/>
            <person name="Tomaru Y."/>
        </authorList>
    </citation>
    <scope>NUCLEOTIDE SEQUENCE [LARGE SCALE GENOMIC DNA]</scope>
    <source>
        <strain evidence="4 5">NIES-3715</strain>
    </source>
</reference>
<sequence>MSSKEKDEKQIIKISYQEFYQKYLKDSTANVVCEYMALIRHHRGNKFSKISMLSDESYETNVLNEPKFWRSSCQCPISNQSFESEVLMDPCCNELSSFYGQFGVDFRFYDGKVYFRVKKMAQRAAMIHAYYHAIVSDVQDGHLLHEEEVESYQQKLTSNVLVKKIEKKQDKVVDAAPQDQGVETTSEGAEQKKLLQMSFKEFYDRYIVEDPTDNALGDYMKLIQVHKGNGFSKKKMLSDQSYETSAANEPTYWRSTCQCPISHRSVESEVLTWSNQVSTTYGQYGVDFRFFEGKVYFRVKKVAQHAAMIHAYYGVIVKDKNHEHLLREVIDAVNSNPQEASTEELEISKEEAKEEDTESKPIQNDAFCKVSIPDDIRLLYNQGVRNDSIQSIEFHIVDPKSKDEYIKIASAPISKEMPTLMICNIELKSPKLKVTSQRPHKSKSKAFKDTVSVLIPQLLDCKQLRCQDNEEMELVALYQRYHDAEIFYKAFPPPCTIQNIFEANSKTHRFHLYTYEVPMLESLGSTCCGILFPYCECIHTCQPLILHSTGMKAFAQMHQVSMVELSNDEIDILIGFNCLLHDGTSYGRSKKYRESEFSRGFFQRLSKFTQQSKERMRTSMLDRTHLFIPLDRNRNIDFSLIDEVLLNDLKSCREWRSFVMRGETRYAFDKKKPGEVFILLGESFTSVDDNIHISVVPAKRSTSVKNDFNSILSARSKNTFIQLDEGEVQIFPLPFKLMMAFHSLSFFYPQLERKFELRQLELLLKIPSRVIEEATTTSPVAYERFEHLGDSVLFYYVAIKLFLGNSNMMYDEEDMADIKAEVVKNTSLTRVGFRCGINRLLRDVCVNYILSYLGNENSPGRVESRRRVNPCLAEVVESLLGAVFSQTFSQSNEIMTWLLNELELSLDSLGSDADIDFYNPSYCEWQGQLESMKTMLVLSSHAHIAQQLCHGLETLQRLFRLTQLTIDEKMIFYSALYDDSLEWDMDDDLMENKLILLSRFRENLFFIGEASLHLLITYECFLRFPTCSAGDLHLLKACAMADDVIAYITIKNGIHKMLFDQDETEERIELLQMIDQAEYKGLADWCTDMKRGWVLGLEEFQMRSKSTSQTSPRYCGIGGGCLVGQKAKLGTKFTEDLVFSFKAIMGAYVIVFGFKEMRNLFIPIFDELLLLTPNEIRTNYSTPLTRTNSSGKRDRSHRNMEALRQKFGDGWSVFNVNDI</sequence>
<dbReference type="PANTHER" id="PTHR14950">
    <property type="entry name" value="DICER-RELATED"/>
    <property type="match status" value="1"/>
</dbReference>
<evidence type="ECO:0000256" key="2">
    <source>
        <dbReference type="SAM" id="MobiDB-lite"/>
    </source>
</evidence>
<evidence type="ECO:0000313" key="4">
    <source>
        <dbReference type="EMBL" id="GFH61937.1"/>
    </source>
</evidence>
<dbReference type="SMART" id="SM00535">
    <property type="entry name" value="RIBOc"/>
    <property type="match status" value="1"/>
</dbReference>
<evidence type="ECO:0000256" key="1">
    <source>
        <dbReference type="ARBA" id="ARBA00022801"/>
    </source>
</evidence>
<feature type="region of interest" description="Disordered" evidence="2">
    <location>
        <begin position="337"/>
        <end position="360"/>
    </location>
</feature>
<protein>
    <recommendedName>
        <fullName evidence="3">RNase III domain-containing protein</fullName>
    </recommendedName>
</protein>
<proteinExistence type="predicted"/>
<dbReference type="CDD" id="cd00593">
    <property type="entry name" value="RIBOc"/>
    <property type="match status" value="1"/>
</dbReference>
<dbReference type="Gene3D" id="1.10.1520.10">
    <property type="entry name" value="Ribonuclease III domain"/>
    <property type="match status" value="2"/>
</dbReference>
<dbReference type="PANTHER" id="PTHR14950:SF37">
    <property type="entry name" value="ENDORIBONUCLEASE DICER"/>
    <property type="match status" value="1"/>
</dbReference>
<feature type="domain" description="RNase III" evidence="3">
    <location>
        <begin position="744"/>
        <end position="884"/>
    </location>
</feature>
<keyword evidence="1" id="KW-0378">Hydrolase</keyword>
<dbReference type="PROSITE" id="PS50142">
    <property type="entry name" value="RNASE_3_2"/>
    <property type="match status" value="2"/>
</dbReference>
<evidence type="ECO:0000259" key="3">
    <source>
        <dbReference type="PROSITE" id="PS50142"/>
    </source>
</evidence>
<comment type="caution">
    <text evidence="4">The sequence shown here is derived from an EMBL/GenBank/DDBJ whole genome shotgun (WGS) entry which is preliminary data.</text>
</comment>
<dbReference type="GO" id="GO:0004525">
    <property type="term" value="F:ribonuclease III activity"/>
    <property type="evidence" value="ECO:0007669"/>
    <property type="project" value="InterPro"/>
</dbReference>
<keyword evidence="5" id="KW-1185">Reference proteome</keyword>
<feature type="domain" description="RNase III" evidence="3">
    <location>
        <begin position="955"/>
        <end position="1058"/>
    </location>
</feature>
<accession>A0AAD3HFF3</accession>
<dbReference type="EMBL" id="BLLK01000075">
    <property type="protein sequence ID" value="GFH61937.1"/>
    <property type="molecule type" value="Genomic_DNA"/>
</dbReference>
<gene>
    <name evidence="4" type="ORF">CTEN210_18413</name>
</gene>
<dbReference type="GO" id="GO:0006396">
    <property type="term" value="P:RNA processing"/>
    <property type="evidence" value="ECO:0007669"/>
    <property type="project" value="InterPro"/>
</dbReference>
<organism evidence="4 5">
    <name type="scientific">Chaetoceros tenuissimus</name>
    <dbReference type="NCBI Taxonomy" id="426638"/>
    <lineage>
        <taxon>Eukaryota</taxon>
        <taxon>Sar</taxon>
        <taxon>Stramenopiles</taxon>
        <taxon>Ochrophyta</taxon>
        <taxon>Bacillariophyta</taxon>
        <taxon>Coscinodiscophyceae</taxon>
        <taxon>Chaetocerotophycidae</taxon>
        <taxon>Chaetocerotales</taxon>
        <taxon>Chaetocerotaceae</taxon>
        <taxon>Chaetoceros</taxon>
    </lineage>
</organism>
<dbReference type="Proteomes" id="UP001054902">
    <property type="component" value="Unassembled WGS sequence"/>
</dbReference>
<dbReference type="InterPro" id="IPR000999">
    <property type="entry name" value="RNase_III_dom"/>
</dbReference>
<dbReference type="Pfam" id="PF00636">
    <property type="entry name" value="Ribonuclease_3"/>
    <property type="match status" value="1"/>
</dbReference>
<dbReference type="AlphaFoldDB" id="A0AAD3HFF3"/>
<dbReference type="SUPFAM" id="SSF69065">
    <property type="entry name" value="RNase III domain-like"/>
    <property type="match status" value="2"/>
</dbReference>
<name>A0AAD3HFF3_9STRA</name>